<protein>
    <submittedName>
        <fullName evidence="2">Uncharacterized protein</fullName>
    </submittedName>
</protein>
<organism evidence="2 3">
    <name type="scientific">Panicum virgatum</name>
    <name type="common">Blackwell switchgrass</name>
    <dbReference type="NCBI Taxonomy" id="38727"/>
    <lineage>
        <taxon>Eukaryota</taxon>
        <taxon>Viridiplantae</taxon>
        <taxon>Streptophyta</taxon>
        <taxon>Embryophyta</taxon>
        <taxon>Tracheophyta</taxon>
        <taxon>Spermatophyta</taxon>
        <taxon>Magnoliopsida</taxon>
        <taxon>Liliopsida</taxon>
        <taxon>Poales</taxon>
        <taxon>Poaceae</taxon>
        <taxon>PACMAD clade</taxon>
        <taxon>Panicoideae</taxon>
        <taxon>Panicodae</taxon>
        <taxon>Paniceae</taxon>
        <taxon>Panicinae</taxon>
        <taxon>Panicum</taxon>
        <taxon>Panicum sect. Hiantes</taxon>
    </lineage>
</organism>
<feature type="region of interest" description="Disordered" evidence="1">
    <location>
        <begin position="52"/>
        <end position="101"/>
    </location>
</feature>
<gene>
    <name evidence="2" type="ORF">PVAP13_4KG220425</name>
</gene>
<dbReference type="EMBL" id="CM029043">
    <property type="protein sequence ID" value="KAG2610891.1"/>
    <property type="molecule type" value="Genomic_DNA"/>
</dbReference>
<reference evidence="2" key="1">
    <citation type="submission" date="2020-05" db="EMBL/GenBank/DDBJ databases">
        <title>WGS assembly of Panicum virgatum.</title>
        <authorList>
            <person name="Lovell J.T."/>
            <person name="Jenkins J."/>
            <person name="Shu S."/>
            <person name="Juenger T.E."/>
            <person name="Schmutz J."/>
        </authorList>
    </citation>
    <scope>NUCLEOTIDE SEQUENCE</scope>
    <source>
        <strain evidence="2">AP13</strain>
    </source>
</reference>
<evidence type="ECO:0000313" key="2">
    <source>
        <dbReference type="EMBL" id="KAG2610891.1"/>
    </source>
</evidence>
<feature type="region of interest" description="Disordered" evidence="1">
    <location>
        <begin position="1"/>
        <end position="25"/>
    </location>
</feature>
<name>A0A8T0TGG1_PANVG</name>
<proteinExistence type="predicted"/>
<dbReference type="AlphaFoldDB" id="A0A8T0TGG1"/>
<dbReference type="Proteomes" id="UP000823388">
    <property type="component" value="Chromosome 4K"/>
</dbReference>
<evidence type="ECO:0000256" key="1">
    <source>
        <dbReference type="SAM" id="MobiDB-lite"/>
    </source>
</evidence>
<comment type="caution">
    <text evidence="2">The sequence shown here is derived from an EMBL/GenBank/DDBJ whole genome shotgun (WGS) entry which is preliminary data.</text>
</comment>
<feature type="compositionally biased region" description="Low complexity" evidence="1">
    <location>
        <begin position="55"/>
        <end position="82"/>
    </location>
</feature>
<sequence>MARGKKGLGCRRGGNKGEEREGNSWAGCAHLWRRRTDLAGDAVATAVGVPARPYPASSVRCSTSSAASPSPPRSRFATSSSTQCPPHHPRGGPLLRGGVGGHHLRRRCWQRGVGVCHGERRD</sequence>
<evidence type="ECO:0000313" key="3">
    <source>
        <dbReference type="Proteomes" id="UP000823388"/>
    </source>
</evidence>
<accession>A0A8T0TGG1</accession>
<keyword evidence="3" id="KW-1185">Reference proteome</keyword>